<reference evidence="3" key="1">
    <citation type="submission" date="2022-01" db="EMBL/GenBank/DDBJ databases">
        <title>Genome Sequence Resource for Two Populations of Ditylenchus destructor, the Migratory Endoparasitic Phytonematode.</title>
        <authorList>
            <person name="Zhang H."/>
            <person name="Lin R."/>
            <person name="Xie B."/>
        </authorList>
    </citation>
    <scope>NUCLEOTIDE SEQUENCE</scope>
    <source>
        <strain evidence="3">BazhouSP</strain>
    </source>
</reference>
<name>A0AAD4NCC2_9BILA</name>
<organism evidence="3 4">
    <name type="scientific">Ditylenchus destructor</name>
    <dbReference type="NCBI Taxonomy" id="166010"/>
    <lineage>
        <taxon>Eukaryota</taxon>
        <taxon>Metazoa</taxon>
        <taxon>Ecdysozoa</taxon>
        <taxon>Nematoda</taxon>
        <taxon>Chromadorea</taxon>
        <taxon>Rhabditida</taxon>
        <taxon>Tylenchina</taxon>
        <taxon>Tylenchomorpha</taxon>
        <taxon>Sphaerularioidea</taxon>
        <taxon>Anguinidae</taxon>
        <taxon>Anguininae</taxon>
        <taxon>Ditylenchus</taxon>
    </lineage>
</organism>
<accession>A0AAD4NCC2</accession>
<dbReference type="Proteomes" id="UP001201812">
    <property type="component" value="Unassembled WGS sequence"/>
</dbReference>
<dbReference type="EMBL" id="JAKKPZ010000006">
    <property type="protein sequence ID" value="KAI1720165.1"/>
    <property type="molecule type" value="Genomic_DNA"/>
</dbReference>
<dbReference type="SMART" id="SM01017">
    <property type="entry name" value="Arrestin_C"/>
    <property type="match status" value="1"/>
</dbReference>
<dbReference type="GO" id="GO:0015031">
    <property type="term" value="P:protein transport"/>
    <property type="evidence" value="ECO:0007669"/>
    <property type="project" value="TreeGrafter"/>
</dbReference>
<dbReference type="InterPro" id="IPR014752">
    <property type="entry name" value="Arrestin-like_C"/>
</dbReference>
<evidence type="ECO:0000259" key="2">
    <source>
        <dbReference type="SMART" id="SM01017"/>
    </source>
</evidence>
<protein>
    <submittedName>
        <fullName evidence="3">ARRestin Domain protein</fullName>
    </submittedName>
</protein>
<dbReference type="AlphaFoldDB" id="A0AAD4NCC2"/>
<dbReference type="GO" id="GO:0005737">
    <property type="term" value="C:cytoplasm"/>
    <property type="evidence" value="ECO:0007669"/>
    <property type="project" value="TreeGrafter"/>
</dbReference>
<feature type="region of interest" description="Disordered" evidence="1">
    <location>
        <begin position="392"/>
        <end position="416"/>
    </location>
</feature>
<dbReference type="SUPFAM" id="SSF81296">
    <property type="entry name" value="E set domains"/>
    <property type="match status" value="2"/>
</dbReference>
<dbReference type="PANTHER" id="PTHR11188:SF175">
    <property type="entry name" value="ARRESTIN C-TERMINAL-LIKE DOMAIN-CONTAINING PROTEIN"/>
    <property type="match status" value="1"/>
</dbReference>
<keyword evidence="4" id="KW-1185">Reference proteome</keyword>
<dbReference type="InterPro" id="IPR050357">
    <property type="entry name" value="Arrestin_domain-protein"/>
</dbReference>
<evidence type="ECO:0000313" key="4">
    <source>
        <dbReference type="Proteomes" id="UP001201812"/>
    </source>
</evidence>
<evidence type="ECO:0000313" key="3">
    <source>
        <dbReference type="EMBL" id="KAI1720165.1"/>
    </source>
</evidence>
<proteinExistence type="predicted"/>
<feature type="compositionally biased region" description="Basic and acidic residues" evidence="1">
    <location>
        <begin position="404"/>
        <end position="414"/>
    </location>
</feature>
<dbReference type="PANTHER" id="PTHR11188">
    <property type="entry name" value="ARRESTIN DOMAIN CONTAINING PROTEIN"/>
    <property type="match status" value="1"/>
</dbReference>
<dbReference type="Pfam" id="PF02752">
    <property type="entry name" value="Arrestin_C"/>
    <property type="match status" value="1"/>
</dbReference>
<gene>
    <name evidence="3" type="ORF">DdX_05541</name>
</gene>
<evidence type="ECO:0000256" key="1">
    <source>
        <dbReference type="SAM" id="MobiDB-lite"/>
    </source>
</evidence>
<dbReference type="InterPro" id="IPR014756">
    <property type="entry name" value="Ig_E-set"/>
</dbReference>
<comment type="caution">
    <text evidence="3">The sequence shown here is derived from an EMBL/GenBank/DDBJ whole genome shotgun (WGS) entry which is preliminary data.</text>
</comment>
<feature type="domain" description="Arrestin C-terminal-like" evidence="2">
    <location>
        <begin position="250"/>
        <end position="386"/>
    </location>
</feature>
<sequence length="469" mass="52943">MIVNFACNLIPSPGNMQSSYSPSTLPNPTNIYGTKQAASPYRAEIDLDRQIYNPGQEIIGKLKLVLNKKLNCDLLTVRLYGSARVFFTENLTTPGSVGLKCAYEQKRVFVDKQQDLWLAYKSGEKKPPKRDFSLNEIARIASPNTIRLPQSSFGNKCNPEEERDKPGLNTGVHEFDFQFKLPTEDDGLFTSFDSRSAAGYVRYYILIQALNDGRTVFKRKLLFPVVCPRKLSELPMASQPIIINERSNLEKGSVFVRLEVNKRGFVPGEPIEGQITIDNRSQKSVKYSYLRIIQRTVCYSNRPEVKFHESFFETPGMALPVRKVEKGSKISFPIRFYIPALLPNLHISGLIEADYCLTLDVGYKISHLKKSLLKIQTPIVIGTHPTSDIEKAEQNLPSAPPPYDEVHHQPHEDAPPSYALSIGGVSDMKNDEEPLLNVAGGEYAPVCYHYNYGFADDEKRTELKEKKNK</sequence>
<dbReference type="Gene3D" id="2.60.40.640">
    <property type="match status" value="2"/>
</dbReference>
<dbReference type="InterPro" id="IPR011022">
    <property type="entry name" value="Arrestin_C-like"/>
</dbReference>